<dbReference type="GO" id="GO:0016020">
    <property type="term" value="C:membrane"/>
    <property type="evidence" value="ECO:0007669"/>
    <property type="project" value="UniProtKB-SubCell"/>
</dbReference>
<evidence type="ECO:0000256" key="7">
    <source>
        <dbReference type="ARBA" id="ARBA00022679"/>
    </source>
</evidence>
<comment type="caution">
    <text evidence="12">The sequence shown here is derived from an EMBL/GenBank/DDBJ whole genome shotgun (WGS) entry which is preliminary data.</text>
</comment>
<dbReference type="CDD" id="cd02520">
    <property type="entry name" value="Glucosylceramide_synthase"/>
    <property type="match status" value="1"/>
</dbReference>
<protein>
    <recommendedName>
        <fullName evidence="5">ceramide glucosyltransferase</fullName>
        <ecNumber evidence="5">2.4.1.80</ecNumber>
    </recommendedName>
</protein>
<feature type="transmembrane region" description="Helical" evidence="11">
    <location>
        <begin position="314"/>
        <end position="336"/>
    </location>
</feature>
<reference evidence="12 13" key="1">
    <citation type="journal article" date="2017" name="Nat. Ecol. Evol.">
        <title>Scallop genome provides insights into evolution of bilaterian karyotype and development.</title>
        <authorList>
            <person name="Wang S."/>
            <person name="Zhang J."/>
            <person name="Jiao W."/>
            <person name="Li J."/>
            <person name="Xun X."/>
            <person name="Sun Y."/>
            <person name="Guo X."/>
            <person name="Huan P."/>
            <person name="Dong B."/>
            <person name="Zhang L."/>
            <person name="Hu X."/>
            <person name="Sun X."/>
            <person name="Wang J."/>
            <person name="Zhao C."/>
            <person name="Wang Y."/>
            <person name="Wang D."/>
            <person name="Huang X."/>
            <person name="Wang R."/>
            <person name="Lv J."/>
            <person name="Li Y."/>
            <person name="Zhang Z."/>
            <person name="Liu B."/>
            <person name="Lu W."/>
            <person name="Hui Y."/>
            <person name="Liang J."/>
            <person name="Zhou Z."/>
            <person name="Hou R."/>
            <person name="Li X."/>
            <person name="Liu Y."/>
            <person name="Li H."/>
            <person name="Ning X."/>
            <person name="Lin Y."/>
            <person name="Zhao L."/>
            <person name="Xing Q."/>
            <person name="Dou J."/>
            <person name="Li Y."/>
            <person name="Mao J."/>
            <person name="Guo H."/>
            <person name="Dou H."/>
            <person name="Li T."/>
            <person name="Mu C."/>
            <person name="Jiang W."/>
            <person name="Fu Q."/>
            <person name="Fu X."/>
            <person name="Miao Y."/>
            <person name="Liu J."/>
            <person name="Yu Q."/>
            <person name="Li R."/>
            <person name="Liao H."/>
            <person name="Li X."/>
            <person name="Kong Y."/>
            <person name="Jiang Z."/>
            <person name="Chourrout D."/>
            <person name="Li R."/>
            <person name="Bao Z."/>
        </authorList>
    </citation>
    <scope>NUCLEOTIDE SEQUENCE [LARGE SCALE GENOMIC DNA]</scope>
    <source>
        <strain evidence="12 13">PY_sf001</strain>
    </source>
</reference>
<keyword evidence="6" id="KW-0328">Glycosyltransferase</keyword>
<dbReference type="EMBL" id="NEDP02002940">
    <property type="protein sequence ID" value="OWF49826.1"/>
    <property type="molecule type" value="Genomic_DNA"/>
</dbReference>
<evidence type="ECO:0000256" key="1">
    <source>
        <dbReference type="ARBA" id="ARBA00004141"/>
    </source>
</evidence>
<evidence type="ECO:0000256" key="5">
    <source>
        <dbReference type="ARBA" id="ARBA00012699"/>
    </source>
</evidence>
<dbReference type="PANTHER" id="PTHR12726">
    <property type="entry name" value="CERAMIDE GLUCOSYLTRANSFERASE"/>
    <property type="match status" value="1"/>
</dbReference>
<evidence type="ECO:0000256" key="4">
    <source>
        <dbReference type="ARBA" id="ARBA00006739"/>
    </source>
</evidence>
<dbReference type="SUPFAM" id="SSF53448">
    <property type="entry name" value="Nucleotide-diphospho-sugar transferases"/>
    <property type="match status" value="1"/>
</dbReference>
<name>A0A210QM65_MIZYE</name>
<dbReference type="PANTHER" id="PTHR12726:SF0">
    <property type="entry name" value="CERAMIDE GLUCOSYLTRANSFERASE"/>
    <property type="match status" value="1"/>
</dbReference>
<keyword evidence="9 11" id="KW-1133">Transmembrane helix</keyword>
<dbReference type="GO" id="GO:0006679">
    <property type="term" value="P:glucosylceramide biosynthetic process"/>
    <property type="evidence" value="ECO:0007669"/>
    <property type="project" value="TreeGrafter"/>
</dbReference>
<proteinExistence type="inferred from homology"/>
<keyword evidence="8 11" id="KW-0812">Transmembrane</keyword>
<evidence type="ECO:0000256" key="2">
    <source>
        <dbReference type="ARBA" id="ARBA00004760"/>
    </source>
</evidence>
<dbReference type="InterPro" id="IPR029044">
    <property type="entry name" value="Nucleotide-diphossugar_trans"/>
</dbReference>
<dbReference type="EC" id="2.4.1.80" evidence="5"/>
<evidence type="ECO:0000256" key="10">
    <source>
        <dbReference type="ARBA" id="ARBA00023136"/>
    </source>
</evidence>
<evidence type="ECO:0000313" key="12">
    <source>
        <dbReference type="EMBL" id="OWF49826.1"/>
    </source>
</evidence>
<comment type="pathway">
    <text evidence="3">Sphingolipid metabolism.</text>
</comment>
<accession>A0A210QM65</accession>
<dbReference type="UniPathway" id="UPA00222"/>
<comment type="similarity">
    <text evidence="4">Belongs to the glycosyltransferase 2 family.</text>
</comment>
<organism evidence="12 13">
    <name type="scientific">Mizuhopecten yessoensis</name>
    <name type="common">Japanese scallop</name>
    <name type="synonym">Patinopecten yessoensis</name>
    <dbReference type="NCBI Taxonomy" id="6573"/>
    <lineage>
        <taxon>Eukaryota</taxon>
        <taxon>Metazoa</taxon>
        <taxon>Spiralia</taxon>
        <taxon>Lophotrochozoa</taxon>
        <taxon>Mollusca</taxon>
        <taxon>Bivalvia</taxon>
        <taxon>Autobranchia</taxon>
        <taxon>Pteriomorphia</taxon>
        <taxon>Pectinida</taxon>
        <taxon>Pectinoidea</taxon>
        <taxon>Pectinidae</taxon>
        <taxon>Mizuhopecten</taxon>
    </lineage>
</organism>
<keyword evidence="10 11" id="KW-0472">Membrane</keyword>
<sequence>MFYLDEQTQSYIIFFIAILCTVGYCVMVFCMLVSIITTRILFHKKSDSFLSTDSYPGVSIIKPLMGLDPLLEENLESHFRIQYPKFELLFCFPDDQDPAINLVKRLIEKFPHVDAKIFTGGKEGIVNPMVFNMAPGYDNAQYDCVWICTSRIKANTDIIVDMASKLQHPSVALVHQMPFTTDISGFAAAVEKIYFGCAMARFYPAFNTLGLCCCTGMSYMFKKSLLDELKGLNYYGRYLAEDFFLTSALHEKGHKLVLSAYPAQQNIASLTLRAFKDRMVRWTRLRLNMIPLVAGFLEPLSDCVPSGLIGGWTFYHFFGVHMYYFFPIHVLAMLWVDYLQLRMVQNGPPPFSKLKYVLYWVFRELMATFIYLEAILKPRTIPWGKKVFKVTLGGHTTLVTDKAHD</sequence>
<dbReference type="Proteomes" id="UP000242188">
    <property type="component" value="Unassembled WGS sequence"/>
</dbReference>
<evidence type="ECO:0000256" key="8">
    <source>
        <dbReference type="ARBA" id="ARBA00022692"/>
    </source>
</evidence>
<comment type="pathway">
    <text evidence="2">Lipid metabolism; sphingolipid metabolism.</text>
</comment>
<dbReference type="Gene3D" id="3.90.550.10">
    <property type="entry name" value="Spore Coat Polysaccharide Biosynthesis Protein SpsA, Chain A"/>
    <property type="match status" value="1"/>
</dbReference>
<dbReference type="OrthoDB" id="1483400at2759"/>
<dbReference type="GO" id="GO:0008120">
    <property type="term" value="F:ceramide glucosyltransferase activity"/>
    <property type="evidence" value="ECO:0007669"/>
    <property type="project" value="UniProtKB-EC"/>
</dbReference>
<gene>
    <name evidence="12" type="ORF">KP79_PYT00986</name>
</gene>
<dbReference type="InterPro" id="IPR025993">
    <property type="entry name" value="Ceramide_glucosylTrfase"/>
</dbReference>
<evidence type="ECO:0000256" key="11">
    <source>
        <dbReference type="SAM" id="Phobius"/>
    </source>
</evidence>
<feature type="transmembrane region" description="Helical" evidence="11">
    <location>
        <begin position="12"/>
        <end position="36"/>
    </location>
</feature>
<keyword evidence="7 12" id="KW-0808">Transferase</keyword>
<evidence type="ECO:0000256" key="6">
    <source>
        <dbReference type="ARBA" id="ARBA00022676"/>
    </source>
</evidence>
<keyword evidence="13" id="KW-1185">Reference proteome</keyword>
<evidence type="ECO:0000256" key="9">
    <source>
        <dbReference type="ARBA" id="ARBA00022989"/>
    </source>
</evidence>
<dbReference type="Pfam" id="PF13506">
    <property type="entry name" value="Glyco_transf_21"/>
    <property type="match status" value="1"/>
</dbReference>
<evidence type="ECO:0000313" key="13">
    <source>
        <dbReference type="Proteomes" id="UP000242188"/>
    </source>
</evidence>
<dbReference type="AlphaFoldDB" id="A0A210QM65"/>
<dbReference type="STRING" id="6573.A0A210QM65"/>
<comment type="subcellular location">
    <subcellularLocation>
        <location evidence="1">Membrane</location>
        <topology evidence="1">Multi-pass membrane protein</topology>
    </subcellularLocation>
</comment>
<evidence type="ECO:0000256" key="3">
    <source>
        <dbReference type="ARBA" id="ARBA00004991"/>
    </source>
</evidence>